<reference evidence="2" key="1">
    <citation type="submission" date="2012-11" db="EMBL/GenBank/DDBJ databases">
        <authorList>
            <person name="Lucero-Rivera Y.E."/>
            <person name="Tovar-Ramirez D."/>
        </authorList>
    </citation>
    <scope>NUCLEOTIDE SEQUENCE [LARGE SCALE GENOMIC DNA]</scope>
    <source>
        <strain evidence="2">Araruama</strain>
    </source>
</reference>
<organism evidence="1 2">
    <name type="scientific">Candidatus Magnetoglobus multicellularis str. Araruama</name>
    <dbReference type="NCBI Taxonomy" id="890399"/>
    <lineage>
        <taxon>Bacteria</taxon>
        <taxon>Pseudomonadati</taxon>
        <taxon>Thermodesulfobacteriota</taxon>
        <taxon>Desulfobacteria</taxon>
        <taxon>Desulfobacterales</taxon>
        <taxon>Desulfobacteraceae</taxon>
        <taxon>Candidatus Magnetoglobus</taxon>
    </lineage>
</organism>
<dbReference type="Proteomes" id="UP000189670">
    <property type="component" value="Unassembled WGS sequence"/>
</dbReference>
<evidence type="ECO:0000313" key="2">
    <source>
        <dbReference type="Proteomes" id="UP000189670"/>
    </source>
</evidence>
<evidence type="ECO:0000313" key="1">
    <source>
        <dbReference type="EMBL" id="ETR67072.1"/>
    </source>
</evidence>
<name>A0A1V1NWT5_9BACT</name>
<protein>
    <submittedName>
        <fullName evidence="1">Uncharacterized protein</fullName>
    </submittedName>
</protein>
<comment type="caution">
    <text evidence="1">The sequence shown here is derived from an EMBL/GenBank/DDBJ whole genome shotgun (WGS) entry which is preliminary data.</text>
</comment>
<gene>
    <name evidence="1" type="ORF">OMM_11988</name>
</gene>
<dbReference type="EMBL" id="ATBP01001574">
    <property type="protein sequence ID" value="ETR67072.1"/>
    <property type="molecule type" value="Genomic_DNA"/>
</dbReference>
<accession>A0A1V1NWT5</accession>
<dbReference type="AlphaFoldDB" id="A0A1V1NWT5"/>
<proteinExistence type="predicted"/>
<sequence length="84" mass="9722">MQSDEYEDTLRYLEYVDTITLTPYKDNTDFTIEMIIEKAYPYEYQSFNGCETAFYIKCTSTSYDSLAPKPTIEASNIWISGVIA</sequence>